<dbReference type="EMBL" id="MCFD01000013">
    <property type="protein sequence ID" value="ORX67018.1"/>
    <property type="molecule type" value="Genomic_DNA"/>
</dbReference>
<dbReference type="GO" id="GO:0005684">
    <property type="term" value="C:U2-type spliceosomal complex"/>
    <property type="evidence" value="ECO:0007669"/>
    <property type="project" value="TreeGrafter"/>
</dbReference>
<comment type="caution">
    <text evidence="1">The sequence shown here is derived from an EMBL/GenBank/DDBJ whole genome shotgun (WGS) entry which is preliminary data.</text>
</comment>
<evidence type="ECO:0000313" key="2">
    <source>
        <dbReference type="Proteomes" id="UP000193922"/>
    </source>
</evidence>
<gene>
    <name evidence="1" type="ORF">DL89DRAFT_208545</name>
</gene>
<dbReference type="Pfam" id="PF08315">
    <property type="entry name" value="cwf18"/>
    <property type="match status" value="1"/>
</dbReference>
<feature type="non-terminal residue" evidence="1">
    <location>
        <position position="1"/>
    </location>
</feature>
<protein>
    <recommendedName>
        <fullName evidence="3">Cwf18 pre-mRNA splicing factor</fullName>
    </recommendedName>
</protein>
<dbReference type="STRING" id="61395.A0A1Y1W0H5"/>
<feature type="non-terminal residue" evidence="1">
    <location>
        <position position="71"/>
    </location>
</feature>
<evidence type="ECO:0000313" key="1">
    <source>
        <dbReference type="EMBL" id="ORX67018.1"/>
    </source>
</evidence>
<dbReference type="PANTHER" id="PTHR31551">
    <property type="entry name" value="PRE-MRNA-SPLICING FACTOR CWF18"/>
    <property type="match status" value="1"/>
</dbReference>
<dbReference type="GO" id="GO:0071014">
    <property type="term" value="C:post-mRNA release spliceosomal complex"/>
    <property type="evidence" value="ECO:0007669"/>
    <property type="project" value="TreeGrafter"/>
</dbReference>
<sequence length="71" mass="8130">ETIETDTKDLITEALSERQAAAEETDISAIAPKRANWDLKRDLQKQLDRLKPQNDLAVANLIRRRVQQSDD</sequence>
<name>A0A1Y1W0H5_9FUNG</name>
<reference evidence="1 2" key="1">
    <citation type="submission" date="2016-07" db="EMBL/GenBank/DDBJ databases">
        <title>Pervasive Adenine N6-methylation of Active Genes in Fungi.</title>
        <authorList>
            <consortium name="DOE Joint Genome Institute"/>
            <person name="Mondo S.J."/>
            <person name="Dannebaum R.O."/>
            <person name="Kuo R.C."/>
            <person name="Labutti K."/>
            <person name="Haridas S."/>
            <person name="Kuo A."/>
            <person name="Salamov A."/>
            <person name="Ahrendt S.R."/>
            <person name="Lipzen A."/>
            <person name="Sullivan W."/>
            <person name="Andreopoulos W.B."/>
            <person name="Clum A."/>
            <person name="Lindquist E."/>
            <person name="Daum C."/>
            <person name="Ramamoorthy G.K."/>
            <person name="Gryganskyi A."/>
            <person name="Culley D."/>
            <person name="Magnuson J.K."/>
            <person name="James T.Y."/>
            <person name="O'Malley M.A."/>
            <person name="Stajich J.E."/>
            <person name="Spatafora J.W."/>
            <person name="Visel A."/>
            <person name="Grigoriev I.V."/>
        </authorList>
    </citation>
    <scope>NUCLEOTIDE SEQUENCE [LARGE SCALE GENOMIC DNA]</scope>
    <source>
        <strain evidence="1 2">ATCC 12442</strain>
    </source>
</reference>
<dbReference type="PANTHER" id="PTHR31551:SF1">
    <property type="entry name" value="COILED-COIL DOMAIN-CONTAINING PROTEIN 12"/>
    <property type="match status" value="1"/>
</dbReference>
<accession>A0A1Y1W0H5</accession>
<proteinExistence type="predicted"/>
<organism evidence="1 2">
    <name type="scientific">Linderina pennispora</name>
    <dbReference type="NCBI Taxonomy" id="61395"/>
    <lineage>
        <taxon>Eukaryota</taxon>
        <taxon>Fungi</taxon>
        <taxon>Fungi incertae sedis</taxon>
        <taxon>Zoopagomycota</taxon>
        <taxon>Kickxellomycotina</taxon>
        <taxon>Kickxellomycetes</taxon>
        <taxon>Kickxellales</taxon>
        <taxon>Kickxellaceae</taxon>
        <taxon>Linderina</taxon>
    </lineage>
</organism>
<dbReference type="Proteomes" id="UP000193922">
    <property type="component" value="Unassembled WGS sequence"/>
</dbReference>
<evidence type="ECO:0008006" key="3">
    <source>
        <dbReference type="Google" id="ProtNLM"/>
    </source>
</evidence>
<keyword evidence="2" id="KW-1185">Reference proteome</keyword>
<dbReference type="AlphaFoldDB" id="A0A1Y1W0H5"/>
<dbReference type="GeneID" id="63800787"/>
<dbReference type="OrthoDB" id="10261348at2759"/>
<dbReference type="RefSeq" id="XP_040740940.1">
    <property type="nucleotide sequence ID" value="XM_040884139.1"/>
</dbReference>
<dbReference type="InterPro" id="IPR013169">
    <property type="entry name" value="mRNA_splic_Cwf18-like"/>
</dbReference>